<dbReference type="PANTHER" id="PTHR32552:SF82">
    <property type="entry name" value="FCUA PROTEIN"/>
    <property type="match status" value="1"/>
</dbReference>
<dbReference type="InterPro" id="IPR010917">
    <property type="entry name" value="TonB_rcpt_CS"/>
</dbReference>
<keyword evidence="3 14" id="KW-0813">Transport</keyword>
<dbReference type="PANTHER" id="PTHR32552">
    <property type="entry name" value="FERRICHROME IRON RECEPTOR-RELATED"/>
    <property type="match status" value="1"/>
</dbReference>
<keyword evidence="12 20" id="KW-0675">Receptor</keyword>
<keyword evidence="13 14" id="KW-0998">Cell outer membrane</keyword>
<evidence type="ECO:0000259" key="19">
    <source>
        <dbReference type="Pfam" id="PF07715"/>
    </source>
</evidence>
<dbReference type="Proteomes" id="UP000562027">
    <property type="component" value="Unassembled WGS sequence"/>
</dbReference>
<dbReference type="AlphaFoldDB" id="A0A840LFE8"/>
<keyword evidence="10 16" id="KW-0798">TonB box</keyword>
<dbReference type="EMBL" id="JACHLP010000011">
    <property type="protein sequence ID" value="MBB4845725.1"/>
    <property type="molecule type" value="Genomic_DNA"/>
</dbReference>
<feature type="domain" description="TonB-dependent receptor plug" evidence="19">
    <location>
        <begin position="77"/>
        <end position="174"/>
    </location>
</feature>
<keyword evidence="8" id="KW-0408">Iron</keyword>
<dbReference type="InterPro" id="IPR012910">
    <property type="entry name" value="Plug_dom"/>
</dbReference>
<evidence type="ECO:0000256" key="10">
    <source>
        <dbReference type="ARBA" id="ARBA00023077"/>
    </source>
</evidence>
<organism evidence="20 21">
    <name type="scientific">Roseateles oligotrophus</name>
    <dbReference type="NCBI Taxonomy" id="1769250"/>
    <lineage>
        <taxon>Bacteria</taxon>
        <taxon>Pseudomonadati</taxon>
        <taxon>Pseudomonadota</taxon>
        <taxon>Betaproteobacteria</taxon>
        <taxon>Burkholderiales</taxon>
        <taxon>Sphaerotilaceae</taxon>
        <taxon>Roseateles</taxon>
    </lineage>
</organism>
<dbReference type="Pfam" id="PF00593">
    <property type="entry name" value="TonB_dep_Rec_b-barrel"/>
    <property type="match status" value="1"/>
</dbReference>
<evidence type="ECO:0000256" key="16">
    <source>
        <dbReference type="RuleBase" id="RU003357"/>
    </source>
</evidence>
<comment type="similarity">
    <text evidence="2 14 16">Belongs to the TonB-dependent receptor family.</text>
</comment>
<dbReference type="InterPro" id="IPR010105">
    <property type="entry name" value="TonB_sidphr_rcpt"/>
</dbReference>
<name>A0A840LFE8_9BURK</name>
<dbReference type="Gene3D" id="2.170.130.10">
    <property type="entry name" value="TonB-dependent receptor, plug domain"/>
    <property type="match status" value="1"/>
</dbReference>
<dbReference type="InterPro" id="IPR000531">
    <property type="entry name" value="Beta-barrel_TonB"/>
</dbReference>
<evidence type="ECO:0000256" key="9">
    <source>
        <dbReference type="ARBA" id="ARBA00023065"/>
    </source>
</evidence>
<evidence type="ECO:0000256" key="5">
    <source>
        <dbReference type="ARBA" id="ARBA00022496"/>
    </source>
</evidence>
<accession>A0A840LFE8</accession>
<feature type="signal peptide" evidence="17">
    <location>
        <begin position="1"/>
        <end position="29"/>
    </location>
</feature>
<proteinExistence type="inferred from homology"/>
<evidence type="ECO:0000256" key="4">
    <source>
        <dbReference type="ARBA" id="ARBA00022452"/>
    </source>
</evidence>
<feature type="chain" id="PRO_5032377510" evidence="17">
    <location>
        <begin position="30"/>
        <end position="719"/>
    </location>
</feature>
<evidence type="ECO:0000256" key="17">
    <source>
        <dbReference type="SAM" id="SignalP"/>
    </source>
</evidence>
<dbReference type="PROSITE" id="PS01156">
    <property type="entry name" value="TONB_DEPENDENT_REC_2"/>
    <property type="match status" value="1"/>
</dbReference>
<keyword evidence="7 17" id="KW-0732">Signal</keyword>
<evidence type="ECO:0000313" key="20">
    <source>
        <dbReference type="EMBL" id="MBB4845725.1"/>
    </source>
</evidence>
<dbReference type="InterPro" id="IPR037066">
    <property type="entry name" value="Plug_dom_sf"/>
</dbReference>
<dbReference type="InterPro" id="IPR039426">
    <property type="entry name" value="TonB-dep_rcpt-like"/>
</dbReference>
<evidence type="ECO:0000256" key="13">
    <source>
        <dbReference type="ARBA" id="ARBA00023237"/>
    </source>
</evidence>
<gene>
    <name evidence="20" type="ORF">HNP55_004277</name>
</gene>
<evidence type="ECO:0000256" key="11">
    <source>
        <dbReference type="ARBA" id="ARBA00023136"/>
    </source>
</evidence>
<dbReference type="PROSITE" id="PS52016">
    <property type="entry name" value="TONB_DEPENDENT_REC_3"/>
    <property type="match status" value="1"/>
</dbReference>
<feature type="domain" description="TonB-dependent receptor-like beta-barrel" evidence="18">
    <location>
        <begin position="264"/>
        <end position="689"/>
    </location>
</feature>
<reference evidence="20 21" key="1">
    <citation type="submission" date="2020-08" db="EMBL/GenBank/DDBJ databases">
        <title>Functional genomics of gut bacteria from endangered species of beetles.</title>
        <authorList>
            <person name="Carlos-Shanley C."/>
        </authorList>
    </citation>
    <scope>NUCLEOTIDE SEQUENCE [LARGE SCALE GENOMIC DNA]</scope>
    <source>
        <strain evidence="20 21">S00239</strain>
    </source>
</reference>
<dbReference type="CDD" id="cd01347">
    <property type="entry name" value="ligand_gated_channel"/>
    <property type="match status" value="1"/>
</dbReference>
<dbReference type="GO" id="GO:0009279">
    <property type="term" value="C:cell outer membrane"/>
    <property type="evidence" value="ECO:0007669"/>
    <property type="project" value="UniProtKB-SubCell"/>
</dbReference>
<comment type="caution">
    <text evidence="20">The sequence shown here is derived from an EMBL/GenBank/DDBJ whole genome shotgun (WGS) entry which is preliminary data.</text>
</comment>
<evidence type="ECO:0000256" key="14">
    <source>
        <dbReference type="PROSITE-ProRule" id="PRU01360"/>
    </source>
</evidence>
<keyword evidence="4 14" id="KW-1134">Transmembrane beta strand</keyword>
<keyword evidence="5" id="KW-0410">Iron transport</keyword>
<dbReference type="InterPro" id="IPR036942">
    <property type="entry name" value="Beta-barrel_TonB_sf"/>
</dbReference>
<evidence type="ECO:0000256" key="15">
    <source>
        <dbReference type="PROSITE-ProRule" id="PRU10144"/>
    </source>
</evidence>
<keyword evidence="11 14" id="KW-0472">Membrane</keyword>
<evidence type="ECO:0000256" key="6">
    <source>
        <dbReference type="ARBA" id="ARBA00022692"/>
    </source>
</evidence>
<evidence type="ECO:0000256" key="8">
    <source>
        <dbReference type="ARBA" id="ARBA00023004"/>
    </source>
</evidence>
<keyword evidence="21" id="KW-1185">Reference proteome</keyword>
<keyword evidence="6 14" id="KW-0812">Transmembrane</keyword>
<dbReference type="Pfam" id="PF07715">
    <property type="entry name" value="Plug"/>
    <property type="match status" value="1"/>
</dbReference>
<feature type="short sequence motif" description="TonB C-terminal box" evidence="15">
    <location>
        <begin position="702"/>
        <end position="719"/>
    </location>
</feature>
<dbReference type="GO" id="GO:0015891">
    <property type="term" value="P:siderophore transport"/>
    <property type="evidence" value="ECO:0007669"/>
    <property type="project" value="InterPro"/>
</dbReference>
<evidence type="ECO:0000256" key="2">
    <source>
        <dbReference type="ARBA" id="ARBA00009810"/>
    </source>
</evidence>
<dbReference type="GO" id="GO:0038023">
    <property type="term" value="F:signaling receptor activity"/>
    <property type="evidence" value="ECO:0007669"/>
    <property type="project" value="InterPro"/>
</dbReference>
<evidence type="ECO:0000259" key="18">
    <source>
        <dbReference type="Pfam" id="PF00593"/>
    </source>
</evidence>
<sequence length="719" mass="77645">MIHRFTRHRSTALACKALLAGLSALPAWAQPTEASEAAPALPIVRAKAQAGPAAKVYPGGQVATEGRLGLLGEKDFMETPFSTISYTSQRIADRQAKDITEVIAATDPTVFSNGVTGAWSENYSIRGFAANTGDVMVGGLFGMAPFYRSSPEMFERIEVLKGPSALLMGMPPGGSVGGAINLVPKRAGDEALSRLTTTYLSQAQLGAHLDLGRRFGERKQLGLRFNAVYRDGEGAVKQQDKKVQLAALGLDWRGERVRWSADLYRSEDFVAGPARGIVLAAGVAVPRPPRPDILLNPPWGHVQTRDQAALLRGEFQLAEQLQAHLALGSSKTRYEYNGAMAAELQDSAGTYLTRIGQLAFDVDKRSAELGLRGRVRTGAVDHQLSLSLTHYEHQQNDYGRRRVPGSDWTTNLYQPVWGPAAEFIAPPIFKTALRLNSYGVADTLSFAQQRLQLTLGLRRQQVLSDNLNVDTGALVSRYEQGATTPVVALLFKASDSLSLYANYIEGLSQGAKAPMGTENAGDEFPPYKTQQKELGLKLDQGEFVHTLSLYEISRPSSMIDPLSKRFSFGGEQRNRGVDWSFFGTAQRGLRLMGGLAYVDPKLTRSAGGVNQGRQATGVPKWQAKLGAEWDLAALPGLTLTAGATAMSRQYISADNALSVPGRTIYDIGARHAGRLAGQPLTLRAQVANVTNKAYWGMPLLSSLALGAPRTVMVSAALDF</sequence>
<dbReference type="NCBIfam" id="TIGR01783">
    <property type="entry name" value="TonB-siderophor"/>
    <property type="match status" value="1"/>
</dbReference>
<protein>
    <submittedName>
        <fullName evidence="20">Iron complex outermembrane receptor protein</fullName>
    </submittedName>
</protein>
<dbReference type="GO" id="GO:0015344">
    <property type="term" value="F:siderophore uptake transmembrane transporter activity"/>
    <property type="evidence" value="ECO:0007669"/>
    <property type="project" value="TreeGrafter"/>
</dbReference>
<dbReference type="Gene3D" id="2.40.170.20">
    <property type="entry name" value="TonB-dependent receptor, beta-barrel domain"/>
    <property type="match status" value="1"/>
</dbReference>
<keyword evidence="9" id="KW-0406">Ion transport</keyword>
<evidence type="ECO:0000256" key="1">
    <source>
        <dbReference type="ARBA" id="ARBA00004571"/>
    </source>
</evidence>
<comment type="subcellular location">
    <subcellularLocation>
        <location evidence="1 14">Cell outer membrane</location>
        <topology evidence="1 14">Multi-pass membrane protein</topology>
    </subcellularLocation>
</comment>
<evidence type="ECO:0000256" key="3">
    <source>
        <dbReference type="ARBA" id="ARBA00022448"/>
    </source>
</evidence>
<evidence type="ECO:0000256" key="12">
    <source>
        <dbReference type="ARBA" id="ARBA00023170"/>
    </source>
</evidence>
<evidence type="ECO:0000313" key="21">
    <source>
        <dbReference type="Proteomes" id="UP000562027"/>
    </source>
</evidence>
<evidence type="ECO:0000256" key="7">
    <source>
        <dbReference type="ARBA" id="ARBA00022729"/>
    </source>
</evidence>
<dbReference type="SUPFAM" id="SSF56935">
    <property type="entry name" value="Porins"/>
    <property type="match status" value="1"/>
</dbReference>
<dbReference type="RefSeq" id="WP_184303959.1">
    <property type="nucleotide sequence ID" value="NZ_JACHLP010000011.1"/>
</dbReference>